<proteinExistence type="inferred from homology"/>
<evidence type="ECO:0000313" key="10">
    <source>
        <dbReference type="Proteomes" id="UP000283509"/>
    </source>
</evidence>
<dbReference type="STRING" id="6689.A0A3R7LYN7"/>
<evidence type="ECO:0000256" key="1">
    <source>
        <dbReference type="ARBA" id="ARBA00004167"/>
    </source>
</evidence>
<evidence type="ECO:0000256" key="7">
    <source>
        <dbReference type="ARBA" id="ARBA00023136"/>
    </source>
</evidence>
<evidence type="ECO:0000256" key="5">
    <source>
        <dbReference type="ARBA" id="ARBA00022692"/>
    </source>
</evidence>
<reference evidence="9 10" key="2">
    <citation type="submission" date="2019-01" db="EMBL/GenBank/DDBJ databases">
        <title>The decoding of complex shrimp genome reveals the adaptation for benthos swimmer, frequently molting mechanism and breeding impact on genome.</title>
        <authorList>
            <person name="Sun Y."/>
            <person name="Gao Y."/>
            <person name="Yu Y."/>
        </authorList>
    </citation>
    <scope>NUCLEOTIDE SEQUENCE [LARGE SCALE GENOMIC DNA]</scope>
    <source>
        <tissue evidence="9">Muscle</tissue>
    </source>
</reference>
<dbReference type="GO" id="GO:0016020">
    <property type="term" value="C:membrane"/>
    <property type="evidence" value="ECO:0007669"/>
    <property type="project" value="UniProtKB-SubCell"/>
</dbReference>
<dbReference type="GO" id="GO:0005737">
    <property type="term" value="C:cytoplasm"/>
    <property type="evidence" value="ECO:0007669"/>
    <property type="project" value="TreeGrafter"/>
</dbReference>
<dbReference type="EC" id="2.4.1.-" evidence="8"/>
<dbReference type="EMBL" id="QCYY01002880">
    <property type="protein sequence ID" value="ROT66849.1"/>
    <property type="molecule type" value="Genomic_DNA"/>
</dbReference>
<keyword evidence="4 8" id="KW-0808">Transferase</keyword>
<dbReference type="PANTHER" id="PTHR21461">
    <property type="entry name" value="GLYCOSYLTRANSFERASE FAMILY 92 PROTEIN"/>
    <property type="match status" value="1"/>
</dbReference>
<evidence type="ECO:0000256" key="3">
    <source>
        <dbReference type="ARBA" id="ARBA00022676"/>
    </source>
</evidence>
<dbReference type="Proteomes" id="UP000283509">
    <property type="component" value="Unassembled WGS sequence"/>
</dbReference>
<keyword evidence="5" id="KW-0812">Transmembrane</keyword>
<dbReference type="GO" id="GO:0016757">
    <property type="term" value="F:glycosyltransferase activity"/>
    <property type="evidence" value="ECO:0007669"/>
    <property type="project" value="UniProtKB-UniRule"/>
</dbReference>
<dbReference type="InterPro" id="IPR008166">
    <property type="entry name" value="Glyco_transf_92"/>
</dbReference>
<comment type="subcellular location">
    <subcellularLocation>
        <location evidence="1">Membrane</location>
        <topology evidence="1">Single-pass membrane protein</topology>
    </subcellularLocation>
</comment>
<organism evidence="9 10">
    <name type="scientific">Penaeus vannamei</name>
    <name type="common">Whiteleg shrimp</name>
    <name type="synonym">Litopenaeus vannamei</name>
    <dbReference type="NCBI Taxonomy" id="6689"/>
    <lineage>
        <taxon>Eukaryota</taxon>
        <taxon>Metazoa</taxon>
        <taxon>Ecdysozoa</taxon>
        <taxon>Arthropoda</taxon>
        <taxon>Crustacea</taxon>
        <taxon>Multicrustacea</taxon>
        <taxon>Malacostraca</taxon>
        <taxon>Eumalacostraca</taxon>
        <taxon>Eucarida</taxon>
        <taxon>Decapoda</taxon>
        <taxon>Dendrobranchiata</taxon>
        <taxon>Penaeoidea</taxon>
        <taxon>Penaeidae</taxon>
        <taxon>Penaeus</taxon>
    </lineage>
</organism>
<evidence type="ECO:0000256" key="8">
    <source>
        <dbReference type="RuleBase" id="RU366017"/>
    </source>
</evidence>
<name>A0A3R7LYN7_PENVA</name>
<keyword evidence="10" id="KW-1185">Reference proteome</keyword>
<evidence type="ECO:0000256" key="2">
    <source>
        <dbReference type="ARBA" id="ARBA00007647"/>
    </source>
</evidence>
<evidence type="ECO:0000313" key="9">
    <source>
        <dbReference type="EMBL" id="ROT66849.1"/>
    </source>
</evidence>
<dbReference type="PANTHER" id="PTHR21461:SF83">
    <property type="entry name" value="GLYCOSYLTRANSFERASE FAMILY 92 PROTEIN"/>
    <property type="match status" value="1"/>
</dbReference>
<reference evidence="9 10" key="1">
    <citation type="submission" date="2018-04" db="EMBL/GenBank/DDBJ databases">
        <authorList>
            <person name="Zhang X."/>
            <person name="Yuan J."/>
            <person name="Li F."/>
            <person name="Xiang J."/>
        </authorList>
    </citation>
    <scope>NUCLEOTIDE SEQUENCE [LARGE SCALE GENOMIC DNA]</scope>
    <source>
        <tissue evidence="9">Muscle</tissue>
    </source>
</reference>
<dbReference type="Pfam" id="PF01697">
    <property type="entry name" value="Glyco_transf_92"/>
    <property type="match status" value="1"/>
</dbReference>
<keyword evidence="3 8" id="KW-0328">Glycosyltransferase</keyword>
<gene>
    <name evidence="9" type="ORF">C7M84_015093</name>
</gene>
<comment type="caution">
    <text evidence="9">The sequence shown here is derived from an EMBL/GenBank/DDBJ whole genome shotgun (WGS) entry which is preliminary data.</text>
</comment>
<comment type="similarity">
    <text evidence="2 8">Belongs to the glycosyltransferase 92 family.</text>
</comment>
<evidence type="ECO:0000256" key="6">
    <source>
        <dbReference type="ARBA" id="ARBA00022989"/>
    </source>
</evidence>
<evidence type="ECO:0000256" key="4">
    <source>
        <dbReference type="ARBA" id="ARBA00022679"/>
    </source>
</evidence>
<dbReference type="OrthoDB" id="2526284at2759"/>
<dbReference type="AlphaFoldDB" id="A0A3R7LYN7"/>
<sequence length="500" mass="58499">MTGTKTSLFLRNLEALVHVPENVSSEEPNMEEILVVPPTLSPEEKIRRVEKASRNLPMGFAVRSHMKKKMNNSCAHFPSMYDLHYNNMYWQTVETSNGKFHLYGAYYDNRTLEPDRPVVRMTAIINRVGEFAQTNCQIWFEDLEKPVFSEASRVLVWYKEWGHYNNHDLNPYIITCKIPASHRGLVPQAVSLVERPCDYATNLLKVIYNLPENGQKEGFAVCVKGSEFYTGDATVRIIEWLELHFAMGANKVFYYDFGMNRRLAKTMEYYTKKGLVEVIPLTLPDEQPNIPGLVYKYLDAKFKYQHEVIPYNDCYYRNIYRYRYTVHADPDEIIIPRNANSWHELMDIIVKKSKKDKVLYTSYSAPHTFYMDEMLPPEGHFKDIPKYLHIMQHAYRSANYTPPGASIKCFHDTERALGLHNHFPIHCLGGKYNCRSYFISTEDAQMQHYRRTCQGFVQNCYETYKKNTVLDPTAWKFKDQVIAGVNRTLAALNYFRNYPL</sequence>
<protein>
    <recommendedName>
        <fullName evidence="8">Glycosyltransferase family 92 protein</fullName>
        <ecNumber evidence="8">2.4.1.-</ecNumber>
    </recommendedName>
</protein>
<accession>A0A3R7LYN7</accession>
<keyword evidence="6" id="KW-1133">Transmembrane helix</keyword>
<keyword evidence="7" id="KW-0472">Membrane</keyword>